<evidence type="ECO:0000256" key="2">
    <source>
        <dbReference type="ARBA" id="ARBA00022517"/>
    </source>
</evidence>
<keyword evidence="1" id="KW-0963">Cytoplasm</keyword>
<evidence type="ECO:0000256" key="1">
    <source>
        <dbReference type="ARBA" id="ARBA00022490"/>
    </source>
</evidence>
<accession>A0ABT7BCP7</accession>
<dbReference type="EMBL" id="JAQOSO010000115">
    <property type="protein sequence ID" value="MDJ1176950.1"/>
    <property type="molecule type" value="Genomic_DNA"/>
</dbReference>
<dbReference type="InterPro" id="IPR012337">
    <property type="entry name" value="RNaseH-like_sf"/>
</dbReference>
<evidence type="ECO:0000313" key="6">
    <source>
        <dbReference type="EMBL" id="MDJ1176950.1"/>
    </source>
</evidence>
<feature type="domain" description="YqgF/RNase H-like" evidence="5">
    <location>
        <begin position="1"/>
        <end position="87"/>
    </location>
</feature>
<dbReference type="SMART" id="SM00732">
    <property type="entry name" value="YqgFc"/>
    <property type="match status" value="1"/>
</dbReference>
<dbReference type="Proteomes" id="UP001235849">
    <property type="component" value="Unassembled WGS sequence"/>
</dbReference>
<dbReference type="InterPro" id="IPR006641">
    <property type="entry name" value="YqgF/RNaseH-like_dom"/>
</dbReference>
<comment type="caution">
    <text evidence="6">The sequence shown here is derived from an EMBL/GenBank/DDBJ whole genome shotgun (WGS) entry which is preliminary data.</text>
</comment>
<keyword evidence="4" id="KW-0378">Hydrolase</keyword>
<keyword evidence="3" id="KW-0540">Nuclease</keyword>
<dbReference type="Pfam" id="PF03652">
    <property type="entry name" value="RuvX"/>
    <property type="match status" value="1"/>
</dbReference>
<proteinExistence type="predicted"/>
<name>A0ABT7BCP7_9CYAN</name>
<dbReference type="InterPro" id="IPR037027">
    <property type="entry name" value="YqgF/RNaseH-like_dom_sf"/>
</dbReference>
<evidence type="ECO:0000256" key="4">
    <source>
        <dbReference type="ARBA" id="ARBA00022801"/>
    </source>
</evidence>
<sequence length="136" mass="15353">MILGFDPGKDKCGIAVMAEEGQVWEHEVVASDRAIATLKAWSQQYGVSLLVMGNQTTSKTWEAKLKPEFAETLEIIKVDERYSTLEAGDRYWKMYPPKGLTRLVPQGMRQPPRPIDDIVAIILIERYLATLEPSES</sequence>
<dbReference type="SUPFAM" id="SSF53098">
    <property type="entry name" value="Ribonuclease H-like"/>
    <property type="match status" value="1"/>
</dbReference>
<protein>
    <submittedName>
        <fullName evidence="6">Pre-16S rRNA-processing nuclease YqgF</fullName>
    </submittedName>
</protein>
<organism evidence="6 7">
    <name type="scientific">Roseofilum capinflatum BLCC-M114</name>
    <dbReference type="NCBI Taxonomy" id="3022440"/>
    <lineage>
        <taxon>Bacteria</taxon>
        <taxon>Bacillati</taxon>
        <taxon>Cyanobacteriota</taxon>
        <taxon>Cyanophyceae</taxon>
        <taxon>Desertifilales</taxon>
        <taxon>Desertifilaceae</taxon>
        <taxon>Roseofilum</taxon>
        <taxon>Roseofilum capinflatum</taxon>
    </lineage>
</organism>
<evidence type="ECO:0000259" key="5">
    <source>
        <dbReference type="SMART" id="SM00732"/>
    </source>
</evidence>
<dbReference type="RefSeq" id="WP_283769219.1">
    <property type="nucleotide sequence ID" value="NZ_JAQOSO010000115.1"/>
</dbReference>
<evidence type="ECO:0000313" key="7">
    <source>
        <dbReference type="Proteomes" id="UP001235849"/>
    </source>
</evidence>
<keyword evidence="2" id="KW-0690">Ribosome biogenesis</keyword>
<dbReference type="InterPro" id="IPR005227">
    <property type="entry name" value="YqgF"/>
</dbReference>
<keyword evidence="7" id="KW-1185">Reference proteome</keyword>
<reference evidence="6 7" key="1">
    <citation type="submission" date="2023-01" db="EMBL/GenBank/DDBJ databases">
        <title>Novel diversity within Roseofilum (Cyanobacteria; Desertifilaceae) from marine benthic mats with descriptions of four novel species.</title>
        <authorList>
            <person name="Wang Y."/>
            <person name="Berthold D.E."/>
            <person name="Hu J."/>
            <person name="Lefler F.W."/>
            <person name="Laughinghouse H.D. IV."/>
        </authorList>
    </citation>
    <scope>NUCLEOTIDE SEQUENCE [LARGE SCALE GENOMIC DNA]</scope>
    <source>
        <strain evidence="6 7">BLCC-M114</strain>
    </source>
</reference>
<evidence type="ECO:0000256" key="3">
    <source>
        <dbReference type="ARBA" id="ARBA00022722"/>
    </source>
</evidence>
<gene>
    <name evidence="6" type="ORF">PMG25_22935</name>
</gene>
<dbReference type="Gene3D" id="3.30.420.140">
    <property type="entry name" value="YqgF/RNase H-like domain"/>
    <property type="match status" value="1"/>
</dbReference>